<evidence type="ECO:0000256" key="1">
    <source>
        <dbReference type="SAM" id="MobiDB-lite"/>
    </source>
</evidence>
<gene>
    <name evidence="2" type="ORF">BOTBODRAFT_30745</name>
</gene>
<name>A0A067MZC6_BOTB1</name>
<sequence>MHHSKLPTLIPQPAIGRKRAADINNNKPSIAPGPAKKAKVAQAIAHSGMPIPKQAAARPRASKAKALASAPRSRTSLPREAKSKTALLSSTSSKPTGAAKPAAVSQPQALSVRPELTSSAAPFGIPVSKMKVLRLVIDDASAGHVPGKSWLLKPAQALERLEIIRGPGPDGVRRYGQEKHNAFQAMPPFGGLTSNLQILRVDGYYIPFRMTAGRALVHLSVAHIAFCTAGAATALIALIETSAPRLERLELVGLTLEHPLTTPTSIARLALPRLRWLALRNVDTGLTMSIWSRLTATPASLVVAVEAEIPAQGPLFGDEARSFAALVAAQHAVVTLDRPQSGRISLHIRAFANATSADPIMSVVVTGRAADGDTLLQRMLESVRNVLPSHIQSLELVSFDHHPFGRAYLGIALSRSHLSTVLAAYPHLLEICLERCDPCFLQALRFTNDTRVCPLLKTLRLRGQVDAPTLSEVVYTRWGVRTLDRIIVEDCPSADTRALGHIAKNAGEMSVNGEACIPDEAT</sequence>
<dbReference type="InParanoid" id="A0A067MZC6"/>
<protein>
    <submittedName>
        <fullName evidence="2">Uncharacterized protein</fullName>
    </submittedName>
</protein>
<proteinExistence type="predicted"/>
<feature type="compositionally biased region" description="Low complexity" evidence="1">
    <location>
        <begin position="84"/>
        <end position="94"/>
    </location>
</feature>
<evidence type="ECO:0000313" key="3">
    <source>
        <dbReference type="Proteomes" id="UP000027195"/>
    </source>
</evidence>
<dbReference type="Proteomes" id="UP000027195">
    <property type="component" value="Unassembled WGS sequence"/>
</dbReference>
<keyword evidence="3" id="KW-1185">Reference proteome</keyword>
<accession>A0A067MZC6</accession>
<dbReference type="AlphaFoldDB" id="A0A067MZC6"/>
<dbReference type="HOGENOM" id="CLU_521742_0_0_1"/>
<dbReference type="EMBL" id="KL198026">
    <property type="protein sequence ID" value="KDQ16846.1"/>
    <property type="molecule type" value="Genomic_DNA"/>
</dbReference>
<evidence type="ECO:0000313" key="2">
    <source>
        <dbReference type="EMBL" id="KDQ16846.1"/>
    </source>
</evidence>
<organism evidence="2 3">
    <name type="scientific">Botryobasidium botryosum (strain FD-172 SS1)</name>
    <dbReference type="NCBI Taxonomy" id="930990"/>
    <lineage>
        <taxon>Eukaryota</taxon>
        <taxon>Fungi</taxon>
        <taxon>Dikarya</taxon>
        <taxon>Basidiomycota</taxon>
        <taxon>Agaricomycotina</taxon>
        <taxon>Agaricomycetes</taxon>
        <taxon>Cantharellales</taxon>
        <taxon>Botryobasidiaceae</taxon>
        <taxon>Botryobasidium</taxon>
    </lineage>
</organism>
<feature type="region of interest" description="Disordered" evidence="1">
    <location>
        <begin position="1"/>
        <end position="109"/>
    </location>
</feature>
<reference evidence="3" key="1">
    <citation type="journal article" date="2014" name="Proc. Natl. Acad. Sci. U.S.A.">
        <title>Extensive sampling of basidiomycete genomes demonstrates inadequacy of the white-rot/brown-rot paradigm for wood decay fungi.</title>
        <authorList>
            <person name="Riley R."/>
            <person name="Salamov A.A."/>
            <person name="Brown D.W."/>
            <person name="Nagy L.G."/>
            <person name="Floudas D."/>
            <person name="Held B.W."/>
            <person name="Levasseur A."/>
            <person name="Lombard V."/>
            <person name="Morin E."/>
            <person name="Otillar R."/>
            <person name="Lindquist E.A."/>
            <person name="Sun H."/>
            <person name="LaButti K.M."/>
            <person name="Schmutz J."/>
            <person name="Jabbour D."/>
            <person name="Luo H."/>
            <person name="Baker S.E."/>
            <person name="Pisabarro A.G."/>
            <person name="Walton J.D."/>
            <person name="Blanchette R.A."/>
            <person name="Henrissat B."/>
            <person name="Martin F."/>
            <person name="Cullen D."/>
            <person name="Hibbett D.S."/>
            <person name="Grigoriev I.V."/>
        </authorList>
    </citation>
    <scope>NUCLEOTIDE SEQUENCE [LARGE SCALE GENOMIC DNA]</scope>
    <source>
        <strain evidence="3">FD-172 SS1</strain>
    </source>
</reference>
<feature type="compositionally biased region" description="Low complexity" evidence="1">
    <location>
        <begin position="52"/>
        <end position="73"/>
    </location>
</feature>